<accession>A0A5B1LI38</accession>
<dbReference type="PROSITE" id="PS00061">
    <property type="entry name" value="ADH_SHORT"/>
    <property type="match status" value="1"/>
</dbReference>
<protein>
    <submittedName>
        <fullName evidence="5">SDR family NAD(P)-dependent oxidoreductase</fullName>
    </submittedName>
</protein>
<dbReference type="SMART" id="SM00822">
    <property type="entry name" value="PKS_KR"/>
    <property type="match status" value="1"/>
</dbReference>
<dbReference type="GO" id="GO:0016020">
    <property type="term" value="C:membrane"/>
    <property type="evidence" value="ECO:0007669"/>
    <property type="project" value="TreeGrafter"/>
</dbReference>
<organism evidence="5 6">
    <name type="scientific">Nocardioides humilatus</name>
    <dbReference type="NCBI Taxonomy" id="2607660"/>
    <lineage>
        <taxon>Bacteria</taxon>
        <taxon>Bacillati</taxon>
        <taxon>Actinomycetota</taxon>
        <taxon>Actinomycetes</taxon>
        <taxon>Propionibacteriales</taxon>
        <taxon>Nocardioidaceae</taxon>
        <taxon>Nocardioides</taxon>
    </lineage>
</organism>
<evidence type="ECO:0000256" key="3">
    <source>
        <dbReference type="RuleBase" id="RU000363"/>
    </source>
</evidence>
<dbReference type="InterPro" id="IPR002347">
    <property type="entry name" value="SDR_fam"/>
</dbReference>
<dbReference type="PANTHER" id="PTHR44196:SF2">
    <property type="entry name" value="SHORT-CHAIN DEHYDROGENASE-RELATED"/>
    <property type="match status" value="1"/>
</dbReference>
<dbReference type="PRINTS" id="PR00081">
    <property type="entry name" value="GDHRDH"/>
</dbReference>
<reference evidence="5 6" key="1">
    <citation type="submission" date="2019-09" db="EMBL/GenBank/DDBJ databases">
        <title>Nocardioides panacisoli sp. nov., isolated from the soil of a ginseng field.</title>
        <authorList>
            <person name="Cho C."/>
        </authorList>
    </citation>
    <scope>NUCLEOTIDE SEQUENCE [LARGE SCALE GENOMIC DNA]</scope>
    <source>
        <strain evidence="5 6">BN130099</strain>
    </source>
</reference>
<dbReference type="AlphaFoldDB" id="A0A5B1LI38"/>
<comment type="caution">
    <text evidence="5">The sequence shown here is derived from an EMBL/GenBank/DDBJ whole genome shotgun (WGS) entry which is preliminary data.</text>
</comment>
<sequence>MTLPAPSPTTTALITGASSGIGAEIARNLAGRGHGVVLVARSAGKLEALAAELKATGVRAEVLAADLTDRDARAALPGRVAELGLAVSILVNNAGLSTTGPVLTADVDAELTMVEVDVAAVVDLTTRFLPTLVEHKGALLNVASSAAFQPLPGQAGYGAAKAFVASYSQAIAEEVRRKGVTVTALCPGPVATEFFEAAGFSDEEKTGMMPGFMWEDVVDVAAAAVDGLDRGRLLVIPGLGTRAAVGLGKFAPRRVLLAALGRQHPALRR</sequence>
<keyword evidence="6" id="KW-1185">Reference proteome</keyword>
<dbReference type="PANTHER" id="PTHR44196">
    <property type="entry name" value="DEHYDROGENASE/REDUCTASE SDR FAMILY MEMBER 7B"/>
    <property type="match status" value="1"/>
</dbReference>
<dbReference type="RefSeq" id="WP_149728572.1">
    <property type="nucleotide sequence ID" value="NZ_VUJV01000003.1"/>
</dbReference>
<evidence type="ECO:0000256" key="1">
    <source>
        <dbReference type="ARBA" id="ARBA00006484"/>
    </source>
</evidence>
<dbReference type="SUPFAM" id="SSF51735">
    <property type="entry name" value="NAD(P)-binding Rossmann-fold domains"/>
    <property type="match status" value="1"/>
</dbReference>
<dbReference type="Proteomes" id="UP000325003">
    <property type="component" value="Unassembled WGS sequence"/>
</dbReference>
<evidence type="ECO:0000259" key="4">
    <source>
        <dbReference type="SMART" id="SM00822"/>
    </source>
</evidence>
<dbReference type="Pfam" id="PF00106">
    <property type="entry name" value="adh_short"/>
    <property type="match status" value="1"/>
</dbReference>
<proteinExistence type="inferred from homology"/>
<evidence type="ECO:0000313" key="6">
    <source>
        <dbReference type="Proteomes" id="UP000325003"/>
    </source>
</evidence>
<dbReference type="CDD" id="cd05233">
    <property type="entry name" value="SDR_c"/>
    <property type="match status" value="1"/>
</dbReference>
<dbReference type="InterPro" id="IPR057326">
    <property type="entry name" value="KR_dom"/>
</dbReference>
<gene>
    <name evidence="5" type="ORF">F0U44_12380</name>
</gene>
<dbReference type="EMBL" id="VUJV01000003">
    <property type="protein sequence ID" value="KAA1419237.1"/>
    <property type="molecule type" value="Genomic_DNA"/>
</dbReference>
<reference evidence="5 6" key="2">
    <citation type="submission" date="2019-09" db="EMBL/GenBank/DDBJ databases">
        <authorList>
            <person name="Jin C."/>
        </authorList>
    </citation>
    <scope>NUCLEOTIDE SEQUENCE [LARGE SCALE GENOMIC DNA]</scope>
    <source>
        <strain evidence="5 6">BN130099</strain>
    </source>
</reference>
<dbReference type="PRINTS" id="PR00080">
    <property type="entry name" value="SDRFAMILY"/>
</dbReference>
<evidence type="ECO:0000313" key="5">
    <source>
        <dbReference type="EMBL" id="KAA1419237.1"/>
    </source>
</evidence>
<evidence type="ECO:0000256" key="2">
    <source>
        <dbReference type="ARBA" id="ARBA00023002"/>
    </source>
</evidence>
<feature type="domain" description="Ketoreductase" evidence="4">
    <location>
        <begin position="10"/>
        <end position="193"/>
    </location>
</feature>
<dbReference type="Gene3D" id="3.40.50.720">
    <property type="entry name" value="NAD(P)-binding Rossmann-like Domain"/>
    <property type="match status" value="1"/>
</dbReference>
<name>A0A5B1LI38_9ACTN</name>
<keyword evidence="2" id="KW-0560">Oxidoreductase</keyword>
<comment type="similarity">
    <text evidence="1 3">Belongs to the short-chain dehydrogenases/reductases (SDR) family.</text>
</comment>
<dbReference type="GO" id="GO:0016491">
    <property type="term" value="F:oxidoreductase activity"/>
    <property type="evidence" value="ECO:0007669"/>
    <property type="project" value="UniProtKB-KW"/>
</dbReference>
<dbReference type="InterPro" id="IPR036291">
    <property type="entry name" value="NAD(P)-bd_dom_sf"/>
</dbReference>
<dbReference type="PIRSF" id="PIRSF000126">
    <property type="entry name" value="11-beta-HSD1"/>
    <property type="match status" value="1"/>
</dbReference>
<dbReference type="InterPro" id="IPR020904">
    <property type="entry name" value="Sc_DH/Rdtase_CS"/>
</dbReference>